<evidence type="ECO:0000256" key="1">
    <source>
        <dbReference type="ARBA" id="ARBA00004651"/>
    </source>
</evidence>
<feature type="transmembrane region" description="Helical" evidence="7">
    <location>
        <begin position="49"/>
        <end position="70"/>
    </location>
</feature>
<evidence type="ECO:0000256" key="4">
    <source>
        <dbReference type="ARBA" id="ARBA00022692"/>
    </source>
</evidence>
<dbReference type="InterPro" id="IPR007140">
    <property type="entry name" value="DUF350"/>
</dbReference>
<dbReference type="EMBL" id="CP036455">
    <property type="protein sequence ID" value="QBI52556.1"/>
    <property type="molecule type" value="Genomic_DNA"/>
</dbReference>
<keyword evidence="4 7" id="KW-0812">Transmembrane</keyword>
<evidence type="ECO:0000313" key="9">
    <source>
        <dbReference type="Proteomes" id="UP000292235"/>
    </source>
</evidence>
<accession>A0A4P6PWF5</accession>
<feature type="transmembrane region" description="Helical" evidence="7">
    <location>
        <begin position="77"/>
        <end position="100"/>
    </location>
</feature>
<keyword evidence="5 7" id="KW-1133">Transmembrane helix</keyword>
<feature type="transmembrane region" description="Helical" evidence="7">
    <location>
        <begin position="12"/>
        <end position="29"/>
    </location>
</feature>
<dbReference type="Pfam" id="PF03994">
    <property type="entry name" value="DUF350"/>
    <property type="match status" value="1"/>
</dbReference>
<evidence type="ECO:0000256" key="6">
    <source>
        <dbReference type="ARBA" id="ARBA00023136"/>
    </source>
</evidence>
<reference evidence="8 9" key="1">
    <citation type="submission" date="2019-02" db="EMBL/GenBank/DDBJ databases">
        <authorList>
            <person name="Khodamoradi S."/>
            <person name="Hahnke R.L."/>
            <person name="Kaempfer P."/>
            <person name="Schumann P."/>
            <person name="Rohde M."/>
            <person name="Steinert M."/>
            <person name="Luzhetskyy A."/>
            <person name="Wink J."/>
            <person name="Ruckert C."/>
        </authorList>
    </citation>
    <scope>NUCLEOTIDE SEQUENCE [LARGE SCALE GENOMIC DNA]</scope>
    <source>
        <strain evidence="8 9">M2</strain>
    </source>
</reference>
<evidence type="ECO:0000313" key="8">
    <source>
        <dbReference type="EMBL" id="QBI52556.1"/>
    </source>
</evidence>
<comment type="similarity">
    <text evidence="2">Belongs to the UPF0719 family.</text>
</comment>
<gene>
    <name evidence="8" type="ORF">EKD16_03730</name>
</gene>
<evidence type="ECO:0000256" key="5">
    <source>
        <dbReference type="ARBA" id="ARBA00022989"/>
    </source>
</evidence>
<sequence length="140" mass="14317">MSVLLYEAGASLAYGVLGIVLLVLGYLLVDVLTPGKLHDLVWEHRNRNASLLLSTNLLGVAIIVATAIYVSTGGLAVGLASAAAYGIIGLALMALSFLLIDALTPGKLGEVLTSDETHPAVWVNGSAHIAIALMVAAAIS</sequence>
<evidence type="ECO:0000256" key="2">
    <source>
        <dbReference type="ARBA" id="ARBA00005779"/>
    </source>
</evidence>
<evidence type="ECO:0008006" key="10">
    <source>
        <dbReference type="Google" id="ProtNLM"/>
    </source>
</evidence>
<dbReference type="OrthoDB" id="5191770at2"/>
<protein>
    <recommendedName>
        <fullName evidence="10">DUF350 domain-containing protein</fullName>
    </recommendedName>
</protein>
<dbReference type="RefSeq" id="WP_131097093.1">
    <property type="nucleotide sequence ID" value="NZ_CP036455.1"/>
</dbReference>
<proteinExistence type="inferred from homology"/>
<comment type="subcellular location">
    <subcellularLocation>
        <location evidence="1">Cell membrane</location>
        <topology evidence="1">Multi-pass membrane protein</topology>
    </subcellularLocation>
</comment>
<name>A0A4P6PWF5_9ACTN</name>
<keyword evidence="9" id="KW-1185">Reference proteome</keyword>
<evidence type="ECO:0000256" key="3">
    <source>
        <dbReference type="ARBA" id="ARBA00022475"/>
    </source>
</evidence>
<keyword evidence="6 7" id="KW-0472">Membrane</keyword>
<organism evidence="8 9">
    <name type="scientific">Streptomonospora litoralis</name>
    <dbReference type="NCBI Taxonomy" id="2498135"/>
    <lineage>
        <taxon>Bacteria</taxon>
        <taxon>Bacillati</taxon>
        <taxon>Actinomycetota</taxon>
        <taxon>Actinomycetes</taxon>
        <taxon>Streptosporangiales</taxon>
        <taxon>Nocardiopsidaceae</taxon>
        <taxon>Streptomonospora</taxon>
    </lineage>
</organism>
<dbReference type="KEGG" id="strr:EKD16_03730"/>
<dbReference type="Proteomes" id="UP000292235">
    <property type="component" value="Chromosome"/>
</dbReference>
<evidence type="ECO:0000256" key="7">
    <source>
        <dbReference type="SAM" id="Phobius"/>
    </source>
</evidence>
<feature type="transmembrane region" description="Helical" evidence="7">
    <location>
        <begin position="120"/>
        <end position="139"/>
    </location>
</feature>
<keyword evidence="3" id="KW-1003">Cell membrane</keyword>
<dbReference type="AlphaFoldDB" id="A0A4P6PWF5"/>
<dbReference type="GO" id="GO:0005886">
    <property type="term" value="C:plasma membrane"/>
    <property type="evidence" value="ECO:0007669"/>
    <property type="project" value="UniProtKB-SubCell"/>
</dbReference>